<dbReference type="Proteomes" id="UP000253529">
    <property type="component" value="Unassembled WGS sequence"/>
</dbReference>
<reference evidence="3 4" key="1">
    <citation type="submission" date="2018-06" db="EMBL/GenBank/DDBJ databases">
        <title>Genomic Encyclopedia of Type Strains, Phase IV (KMG-IV): sequencing the most valuable type-strain genomes for metagenomic binning, comparative biology and taxonomic classification.</title>
        <authorList>
            <person name="Goeker M."/>
        </authorList>
    </citation>
    <scope>NUCLEOTIDE SEQUENCE [LARGE SCALE GENOMIC DNA]</scope>
    <source>
        <strain evidence="3 4">DSM 24875</strain>
    </source>
</reference>
<dbReference type="InterPro" id="IPR050345">
    <property type="entry name" value="Aliph_Amidase/BUP"/>
</dbReference>
<dbReference type="InterPro" id="IPR003010">
    <property type="entry name" value="C-N_Hydrolase"/>
</dbReference>
<dbReference type="PROSITE" id="PS50263">
    <property type="entry name" value="CN_HYDROLASE"/>
    <property type="match status" value="1"/>
</dbReference>
<dbReference type="RefSeq" id="WP_113887300.1">
    <property type="nucleotide sequence ID" value="NZ_QNRK01000001.1"/>
</dbReference>
<dbReference type="GO" id="GO:0016811">
    <property type="term" value="F:hydrolase activity, acting on carbon-nitrogen (but not peptide) bonds, in linear amides"/>
    <property type="evidence" value="ECO:0007669"/>
    <property type="project" value="TreeGrafter"/>
</dbReference>
<feature type="domain" description="CN hydrolase" evidence="2">
    <location>
        <begin position="7"/>
        <end position="283"/>
    </location>
</feature>
<sequence length="365" mass="41480">MPQPYTAVGLVPTVRGVRKRAEIERNLEHIAHMIAAAAWLSSLDLPVRLVAVPEGALQGFTDEVFDLDHVTYARETAIDIPGPETRFLGDLARHWNVFIMAQAKARHEAFPDRFFNVGFAIDPKGEVALKHYKLATLYPVEHSVTPHDVWDRWIELYGRTLDAFYPVADTEIGRLGVLMANEGSYPENARGLAMNGAEVVYRASYPHPHTGNDFFEIQNRARALDNNFFVVAPNMGTYYLDADADLPIDTFGGRSMIVDYKGRIVGRHDYGAGSSYVAGTIDIEAMRDHRTRAQWDNWMKDLRTEVYQTIYEQPVYPKNLYLDRPPYNHAEFRREVIDRQIAQMIERKIWTPPGAYGAGPGKPER</sequence>
<evidence type="ECO:0000313" key="4">
    <source>
        <dbReference type="Proteomes" id="UP000253529"/>
    </source>
</evidence>
<evidence type="ECO:0000256" key="1">
    <source>
        <dbReference type="ARBA" id="ARBA00022801"/>
    </source>
</evidence>
<gene>
    <name evidence="3" type="ORF">DFR50_101182</name>
</gene>
<keyword evidence="4" id="KW-1185">Reference proteome</keyword>
<accession>A0A366FUD6</accession>
<dbReference type="OrthoDB" id="9811121at2"/>
<evidence type="ECO:0000259" key="2">
    <source>
        <dbReference type="PROSITE" id="PS50263"/>
    </source>
</evidence>
<protein>
    <submittedName>
        <fullName evidence="3">Putative amidohydrolase</fullName>
    </submittedName>
</protein>
<dbReference type="CDD" id="cd07582">
    <property type="entry name" value="nitrilase_4"/>
    <property type="match status" value="1"/>
</dbReference>
<dbReference type="PANTHER" id="PTHR43674">
    <property type="entry name" value="NITRILASE C965.09-RELATED"/>
    <property type="match status" value="1"/>
</dbReference>
<dbReference type="PANTHER" id="PTHR43674:SF16">
    <property type="entry name" value="CARBON-NITROGEN FAMILY, PUTATIVE (AFU_ORTHOLOGUE AFUA_5G02350)-RELATED"/>
    <property type="match status" value="1"/>
</dbReference>
<comment type="caution">
    <text evidence="3">The sequence shown here is derived from an EMBL/GenBank/DDBJ whole genome shotgun (WGS) entry which is preliminary data.</text>
</comment>
<dbReference type="EMBL" id="QNRK01000001">
    <property type="protein sequence ID" value="RBP18238.1"/>
    <property type="molecule type" value="Genomic_DNA"/>
</dbReference>
<proteinExistence type="predicted"/>
<dbReference type="Pfam" id="PF00795">
    <property type="entry name" value="CN_hydrolase"/>
    <property type="match status" value="1"/>
</dbReference>
<name>A0A366FUD6_9HYPH</name>
<dbReference type="AlphaFoldDB" id="A0A366FUD6"/>
<dbReference type="SUPFAM" id="SSF56317">
    <property type="entry name" value="Carbon-nitrogen hydrolase"/>
    <property type="match status" value="1"/>
</dbReference>
<keyword evidence="1 3" id="KW-0378">Hydrolase</keyword>
<dbReference type="Gene3D" id="3.60.110.10">
    <property type="entry name" value="Carbon-nitrogen hydrolase"/>
    <property type="match status" value="1"/>
</dbReference>
<dbReference type="InterPro" id="IPR036526">
    <property type="entry name" value="C-N_Hydrolase_sf"/>
</dbReference>
<evidence type="ECO:0000313" key="3">
    <source>
        <dbReference type="EMBL" id="RBP18238.1"/>
    </source>
</evidence>
<organism evidence="3 4">
    <name type="scientific">Roseiarcus fermentans</name>
    <dbReference type="NCBI Taxonomy" id="1473586"/>
    <lineage>
        <taxon>Bacteria</taxon>
        <taxon>Pseudomonadati</taxon>
        <taxon>Pseudomonadota</taxon>
        <taxon>Alphaproteobacteria</taxon>
        <taxon>Hyphomicrobiales</taxon>
        <taxon>Roseiarcaceae</taxon>
        <taxon>Roseiarcus</taxon>
    </lineage>
</organism>